<evidence type="ECO:0008006" key="12">
    <source>
        <dbReference type="Google" id="ProtNLM"/>
    </source>
</evidence>
<evidence type="ECO:0000259" key="9">
    <source>
        <dbReference type="Pfam" id="PF20519"/>
    </source>
</evidence>
<dbReference type="InterPro" id="IPR046791">
    <property type="entry name" value="Polycystin_dom"/>
</dbReference>
<organism evidence="10 11">
    <name type="scientific">Drosophila rubida</name>
    <dbReference type="NCBI Taxonomy" id="30044"/>
    <lineage>
        <taxon>Eukaryota</taxon>
        <taxon>Metazoa</taxon>
        <taxon>Ecdysozoa</taxon>
        <taxon>Arthropoda</taxon>
        <taxon>Hexapoda</taxon>
        <taxon>Insecta</taxon>
        <taxon>Pterygota</taxon>
        <taxon>Neoptera</taxon>
        <taxon>Endopterygota</taxon>
        <taxon>Diptera</taxon>
        <taxon>Brachycera</taxon>
        <taxon>Muscomorpha</taxon>
        <taxon>Ephydroidea</taxon>
        <taxon>Drosophilidae</taxon>
        <taxon>Drosophila</taxon>
    </lineage>
</organism>
<gene>
    <name evidence="10" type="ORF">KR093_009516</name>
</gene>
<evidence type="ECO:0000256" key="7">
    <source>
        <dbReference type="SAM" id="Phobius"/>
    </source>
</evidence>
<dbReference type="Proteomes" id="UP001200034">
    <property type="component" value="Unassembled WGS sequence"/>
</dbReference>
<dbReference type="AlphaFoldDB" id="A0AAD4PM90"/>
<comment type="caution">
    <text evidence="10">The sequence shown here is derived from an EMBL/GenBank/DDBJ whole genome shotgun (WGS) entry which is preliminary data.</text>
</comment>
<keyword evidence="4 7" id="KW-1133">Transmembrane helix</keyword>
<comment type="similarity">
    <text evidence="2">Belongs to the polycystin family.</text>
</comment>
<feature type="transmembrane region" description="Helical" evidence="7">
    <location>
        <begin position="414"/>
        <end position="439"/>
    </location>
</feature>
<evidence type="ECO:0000256" key="2">
    <source>
        <dbReference type="ARBA" id="ARBA00007200"/>
    </source>
</evidence>
<feature type="transmembrane region" description="Helical" evidence="7">
    <location>
        <begin position="45"/>
        <end position="67"/>
    </location>
</feature>
<sequence>MKLSFDDRFFYYPVTVFIMIVCAIIVAVFSGFYHESVKIKTISVHMFLVVLGQFLIGDTVKFILMSIDKTIWPRKHRDFRRERPPVMHTRTDFLKMRLNSLRAQLRYGQDHLNESLNLRFQLISVDLCLYGTYFLLLTCLVLVTRDELLYFNTAMMTKIFMTNRTYTVGLEMINELDKLYTFTEVTLINAFDTLTNETLYHSWIYGDQTSKLGVIRLRQLRRKEDFHQGWSDPEYSHLDYMPQWKLPYERMGYTDKYWNIYKPWLPSSVIYSHAEKFFLEFYKHQGYYHDYPETVGYITMLARTRNNSMKVINYLRSNDWVTHRTAALFLDFTLYNADANIFSICTLLVELTPFGTIAHKVEVHSIKMQVMDQLGTWGLALGMVYILVLIQFSKTLVVTLWYEPSKLRSMWNKLDLIILVLNALVVSLIIVQEMMVASLLNQIEYANKLQFVDFRKPALVKSTCSMLLGVLVMLTTLRLWKVLQFASVFQLFSFALFAAWQALASTALIIIIFLFGFSIAVVIINGNNTINFTFIMRSIANLLCFSFGFSQHISPQDLFHGGRIIGIILYLILAFVIAQLLINVFVSTINGYFGYAKAMRDIQEQPSINFLQFLRVEYYTCFSVLNKLPFFNRGYRGQNRTVAENIKLMLDEQEKVGLKNRHRVFASTPVADELMDESKKQANYRKRVARIFNVAAVMQIQMQLLE</sequence>
<reference evidence="10" key="1">
    <citation type="journal article" date="2021" name="Mol. Ecol. Resour.">
        <title>Phylogenomic analyses of the genus Drosophila reveals genomic signals of climate adaptation.</title>
        <authorList>
            <person name="Li F."/>
            <person name="Rane R.V."/>
            <person name="Luria V."/>
            <person name="Xiong Z."/>
            <person name="Chen J."/>
            <person name="Li Z."/>
            <person name="Catullo R.A."/>
            <person name="Griffin P.C."/>
            <person name="Schiffer M."/>
            <person name="Pearce S."/>
            <person name="Lee S.F."/>
            <person name="McElroy K."/>
            <person name="Stocker A."/>
            <person name="Shirriffs J."/>
            <person name="Cockerell F."/>
            <person name="Coppin C."/>
            <person name="Sgro C.M."/>
            <person name="Karger A."/>
            <person name="Cain J.W."/>
            <person name="Weber J.A."/>
            <person name="Santpere G."/>
            <person name="Kirschner M.W."/>
            <person name="Hoffmann A.A."/>
            <person name="Oakeshott J.G."/>
            <person name="Zhang G."/>
        </authorList>
    </citation>
    <scope>NUCLEOTIDE SEQUENCE</scope>
    <source>
        <strain evidence="10">BGI-SZ-2011g</strain>
    </source>
</reference>
<keyword evidence="5 7" id="KW-0472">Membrane</keyword>
<dbReference type="GO" id="GO:0005262">
    <property type="term" value="F:calcium channel activity"/>
    <property type="evidence" value="ECO:0007669"/>
    <property type="project" value="TreeGrafter"/>
</dbReference>
<comment type="subcellular location">
    <subcellularLocation>
        <location evidence="1">Membrane</location>
        <topology evidence="1">Multi-pass membrane protein</topology>
    </subcellularLocation>
</comment>
<keyword evidence="6" id="KW-0325">Glycoprotein</keyword>
<dbReference type="InterPro" id="IPR003915">
    <property type="entry name" value="PKD_2"/>
</dbReference>
<name>A0AAD4PM90_9MUSC</name>
<keyword evidence="3 7" id="KW-0812">Transmembrane</keyword>
<evidence type="ECO:0000256" key="6">
    <source>
        <dbReference type="ARBA" id="ARBA00023180"/>
    </source>
</evidence>
<dbReference type="InterPro" id="IPR051223">
    <property type="entry name" value="Polycystin"/>
</dbReference>
<dbReference type="PRINTS" id="PR01433">
    <property type="entry name" value="POLYCYSTIN2"/>
</dbReference>
<feature type="transmembrane region" description="Helical" evidence="7">
    <location>
        <begin position="459"/>
        <end position="479"/>
    </location>
</feature>
<dbReference type="GO" id="GO:0005509">
    <property type="term" value="F:calcium ion binding"/>
    <property type="evidence" value="ECO:0007669"/>
    <property type="project" value="InterPro"/>
</dbReference>
<proteinExistence type="inferred from homology"/>
<feature type="transmembrane region" description="Helical" evidence="7">
    <location>
        <begin position="122"/>
        <end position="143"/>
    </location>
</feature>
<dbReference type="PANTHER" id="PTHR10877">
    <property type="entry name" value="POLYCYSTIN FAMILY MEMBER"/>
    <property type="match status" value="1"/>
</dbReference>
<feature type="transmembrane region" description="Helical" evidence="7">
    <location>
        <begin position="377"/>
        <end position="402"/>
    </location>
</feature>
<dbReference type="InterPro" id="IPR013122">
    <property type="entry name" value="PKD1_2_channel"/>
</dbReference>
<evidence type="ECO:0000313" key="10">
    <source>
        <dbReference type="EMBL" id="KAH8371961.1"/>
    </source>
</evidence>
<feature type="transmembrane region" description="Helical" evidence="7">
    <location>
        <begin position="530"/>
        <end position="549"/>
    </location>
</feature>
<feature type="transmembrane region" description="Helical" evidence="7">
    <location>
        <begin position="561"/>
        <end position="582"/>
    </location>
</feature>
<dbReference type="EMBL" id="JAJJHW010002585">
    <property type="protein sequence ID" value="KAH8371961.1"/>
    <property type="molecule type" value="Genomic_DNA"/>
</dbReference>
<feature type="domain" description="Polycystin cation channel PKD1/PKD2" evidence="8">
    <location>
        <begin position="376"/>
        <end position="593"/>
    </location>
</feature>
<evidence type="ECO:0000256" key="5">
    <source>
        <dbReference type="ARBA" id="ARBA00023136"/>
    </source>
</evidence>
<evidence type="ECO:0000256" key="4">
    <source>
        <dbReference type="ARBA" id="ARBA00022989"/>
    </source>
</evidence>
<feature type="transmembrane region" description="Helical" evidence="7">
    <location>
        <begin position="9"/>
        <end position="33"/>
    </location>
</feature>
<dbReference type="Pfam" id="PF20519">
    <property type="entry name" value="Polycystin_dom"/>
    <property type="match status" value="1"/>
</dbReference>
<feature type="non-terminal residue" evidence="10">
    <location>
        <position position="706"/>
    </location>
</feature>
<keyword evidence="11" id="KW-1185">Reference proteome</keyword>
<dbReference type="GO" id="GO:0050982">
    <property type="term" value="P:detection of mechanical stimulus"/>
    <property type="evidence" value="ECO:0007669"/>
    <property type="project" value="TreeGrafter"/>
</dbReference>
<feature type="domain" description="Polycystin" evidence="9">
    <location>
        <begin position="170"/>
        <end position="368"/>
    </location>
</feature>
<feature type="transmembrane region" description="Helical" evidence="7">
    <location>
        <begin position="491"/>
        <end position="524"/>
    </location>
</feature>
<accession>A0AAD4PM90</accession>
<dbReference type="Pfam" id="PF08016">
    <property type="entry name" value="PKD_channel"/>
    <property type="match status" value="1"/>
</dbReference>
<evidence type="ECO:0000259" key="8">
    <source>
        <dbReference type="Pfam" id="PF08016"/>
    </source>
</evidence>
<evidence type="ECO:0000313" key="11">
    <source>
        <dbReference type="Proteomes" id="UP001200034"/>
    </source>
</evidence>
<dbReference type="PANTHER" id="PTHR10877:SF183">
    <property type="entry name" value="AT14535P-RELATED"/>
    <property type="match status" value="1"/>
</dbReference>
<evidence type="ECO:0000256" key="3">
    <source>
        <dbReference type="ARBA" id="ARBA00022692"/>
    </source>
</evidence>
<protein>
    <recommendedName>
        <fullName evidence="12">Polycystic kidney disease 2-like 1 protein</fullName>
    </recommendedName>
</protein>
<evidence type="ECO:0000256" key="1">
    <source>
        <dbReference type="ARBA" id="ARBA00004141"/>
    </source>
</evidence>
<dbReference type="GO" id="GO:0016020">
    <property type="term" value="C:membrane"/>
    <property type="evidence" value="ECO:0007669"/>
    <property type="project" value="UniProtKB-SubCell"/>
</dbReference>